<feature type="domain" description="Peptidase S1" evidence="15">
    <location>
        <begin position="135"/>
        <end position="359"/>
    </location>
</feature>
<keyword evidence="10" id="KW-0094">Blood coagulation</keyword>
<evidence type="ECO:0000256" key="14">
    <source>
        <dbReference type="RuleBase" id="RU363034"/>
    </source>
</evidence>
<accession>V8NK09</accession>
<dbReference type="InterPro" id="IPR001314">
    <property type="entry name" value="Peptidase_S1A"/>
</dbReference>
<dbReference type="InterPro" id="IPR018114">
    <property type="entry name" value="TRYPSIN_HIS"/>
</dbReference>
<dbReference type="PROSITE" id="PS50948">
    <property type="entry name" value="PAN"/>
    <property type="match status" value="1"/>
</dbReference>
<dbReference type="PRINTS" id="PR00722">
    <property type="entry name" value="CHYMOTRYPSIN"/>
</dbReference>
<reference evidence="17 18" key="1">
    <citation type="journal article" date="2013" name="Proc. Natl. Acad. Sci. U.S.A.">
        <title>The king cobra genome reveals dynamic gene evolution and adaptation in the snake venom system.</title>
        <authorList>
            <person name="Vonk F.J."/>
            <person name="Casewell N.R."/>
            <person name="Henkel C.V."/>
            <person name="Heimberg A.M."/>
            <person name="Jansen H.J."/>
            <person name="McCleary R.J."/>
            <person name="Kerkkamp H.M."/>
            <person name="Vos R.A."/>
            <person name="Guerreiro I."/>
            <person name="Calvete J.J."/>
            <person name="Wuster W."/>
            <person name="Woods A.E."/>
            <person name="Logan J.M."/>
            <person name="Harrison R.A."/>
            <person name="Castoe T.A."/>
            <person name="de Koning A.P."/>
            <person name="Pollock D.D."/>
            <person name="Yandell M."/>
            <person name="Calderon D."/>
            <person name="Renjifo C."/>
            <person name="Currier R.B."/>
            <person name="Salgado D."/>
            <person name="Pla D."/>
            <person name="Sanz L."/>
            <person name="Hyder A.S."/>
            <person name="Ribeiro J.M."/>
            <person name="Arntzen J.W."/>
            <person name="van den Thillart G.E."/>
            <person name="Boetzer M."/>
            <person name="Pirovano W."/>
            <person name="Dirks R.P."/>
            <person name="Spaink H.P."/>
            <person name="Duboule D."/>
            <person name="McGlinn E."/>
            <person name="Kini R.M."/>
            <person name="Richardson M.K."/>
        </authorList>
    </citation>
    <scope>NUCLEOTIDE SEQUENCE</scope>
    <source>
        <tissue evidence="17">Blood</tissue>
    </source>
</reference>
<evidence type="ECO:0000256" key="7">
    <source>
        <dbReference type="ARBA" id="ARBA00022737"/>
    </source>
</evidence>
<evidence type="ECO:0000256" key="13">
    <source>
        <dbReference type="ARBA" id="ARBA00023180"/>
    </source>
</evidence>
<evidence type="ECO:0000259" key="16">
    <source>
        <dbReference type="PROSITE" id="PS50948"/>
    </source>
</evidence>
<dbReference type="InterPro" id="IPR000177">
    <property type="entry name" value="Apple"/>
</dbReference>
<dbReference type="InterPro" id="IPR003609">
    <property type="entry name" value="Pan_app"/>
</dbReference>
<dbReference type="AlphaFoldDB" id="V8NK09"/>
<evidence type="ECO:0000256" key="6">
    <source>
        <dbReference type="ARBA" id="ARBA00022729"/>
    </source>
</evidence>
<protein>
    <submittedName>
        <fullName evidence="17">Plasma kallikrein</fullName>
    </submittedName>
</protein>
<evidence type="ECO:0000256" key="11">
    <source>
        <dbReference type="ARBA" id="ARBA00023145"/>
    </source>
</evidence>
<keyword evidence="6" id="KW-0732">Signal</keyword>
<keyword evidence="7" id="KW-0677">Repeat</keyword>
<keyword evidence="13" id="KW-0325">Glycoprotein</keyword>
<name>V8NK09_OPHHA</name>
<evidence type="ECO:0000256" key="2">
    <source>
        <dbReference type="ARBA" id="ARBA00009228"/>
    </source>
</evidence>
<evidence type="ECO:0000256" key="5">
    <source>
        <dbReference type="ARBA" id="ARBA00022696"/>
    </source>
</evidence>
<comment type="caution">
    <text evidence="17">The sequence shown here is derived from an EMBL/GenBank/DDBJ whole genome shotgun (WGS) entry which is preliminary data.</text>
</comment>
<evidence type="ECO:0000259" key="15">
    <source>
        <dbReference type="PROSITE" id="PS50240"/>
    </source>
</evidence>
<dbReference type="GO" id="GO:0006508">
    <property type="term" value="P:proteolysis"/>
    <property type="evidence" value="ECO:0007669"/>
    <property type="project" value="UniProtKB-KW"/>
</dbReference>
<dbReference type="FunFam" id="2.40.10.10:FF:000003">
    <property type="entry name" value="Transmembrane serine protease 3"/>
    <property type="match status" value="1"/>
</dbReference>
<dbReference type="GO" id="GO:0035821">
    <property type="term" value="P:modulation of process of another organism"/>
    <property type="evidence" value="ECO:0007669"/>
    <property type="project" value="UniProtKB-ARBA"/>
</dbReference>
<keyword evidence="5" id="KW-0356">Hemostasis</keyword>
<dbReference type="PANTHER" id="PTHR24252">
    <property type="entry name" value="ACROSIN-RELATED"/>
    <property type="match status" value="1"/>
</dbReference>
<evidence type="ECO:0000256" key="12">
    <source>
        <dbReference type="ARBA" id="ARBA00023157"/>
    </source>
</evidence>
<keyword evidence="4 14" id="KW-0645">Protease</keyword>
<evidence type="ECO:0000256" key="10">
    <source>
        <dbReference type="ARBA" id="ARBA00023084"/>
    </source>
</evidence>
<gene>
    <name evidence="17" type="primary">KLKB1</name>
    <name evidence="17" type="ORF">L345_12272</name>
</gene>
<keyword evidence="12" id="KW-1015">Disulfide bond</keyword>
<dbReference type="InterPro" id="IPR001254">
    <property type="entry name" value="Trypsin_dom"/>
</dbReference>
<dbReference type="InterPro" id="IPR043504">
    <property type="entry name" value="Peptidase_S1_PA_chymotrypsin"/>
</dbReference>
<dbReference type="InterPro" id="IPR033116">
    <property type="entry name" value="TRYPSIN_SER"/>
</dbReference>
<dbReference type="CDD" id="cd00190">
    <property type="entry name" value="Tryp_SPc"/>
    <property type="match status" value="1"/>
</dbReference>
<dbReference type="Gene3D" id="2.40.10.10">
    <property type="entry name" value="Trypsin-like serine proteases"/>
    <property type="match status" value="1"/>
</dbReference>
<keyword evidence="9 14" id="KW-0720">Serine protease</keyword>
<keyword evidence="8 14" id="KW-0378">Hydrolase</keyword>
<dbReference type="Pfam" id="PF00024">
    <property type="entry name" value="PAN_1"/>
    <property type="match status" value="1"/>
</dbReference>
<evidence type="ECO:0000256" key="8">
    <source>
        <dbReference type="ARBA" id="ARBA00022801"/>
    </source>
</evidence>
<dbReference type="EMBL" id="AZIM01003547">
    <property type="protein sequence ID" value="ETE61973.1"/>
    <property type="molecule type" value="Genomic_DNA"/>
</dbReference>
<comment type="similarity">
    <text evidence="2">Belongs to the peptidase S1 family. Snake venom subfamily.</text>
</comment>
<dbReference type="Pfam" id="PF00089">
    <property type="entry name" value="Trypsin"/>
    <property type="match status" value="1"/>
</dbReference>
<dbReference type="Proteomes" id="UP000018936">
    <property type="component" value="Unassembled WGS sequence"/>
</dbReference>
<dbReference type="PANTHER" id="PTHR24252:SF7">
    <property type="entry name" value="HYALIN"/>
    <property type="match status" value="1"/>
</dbReference>
<evidence type="ECO:0000256" key="1">
    <source>
        <dbReference type="ARBA" id="ARBA00004613"/>
    </source>
</evidence>
<keyword evidence="3" id="KW-0964">Secreted</keyword>
<dbReference type="SMART" id="SM00020">
    <property type="entry name" value="Tryp_SPc"/>
    <property type="match status" value="1"/>
</dbReference>
<dbReference type="CDD" id="cd01100">
    <property type="entry name" value="APPLE_Factor_XI_like"/>
    <property type="match status" value="1"/>
</dbReference>
<evidence type="ECO:0000313" key="17">
    <source>
        <dbReference type="EMBL" id="ETE61973.1"/>
    </source>
</evidence>
<dbReference type="PROSITE" id="PS00134">
    <property type="entry name" value="TRYPSIN_HIS"/>
    <property type="match status" value="1"/>
</dbReference>
<dbReference type="GO" id="GO:0004252">
    <property type="term" value="F:serine-type endopeptidase activity"/>
    <property type="evidence" value="ECO:0007669"/>
    <property type="project" value="InterPro"/>
</dbReference>
<comment type="subcellular location">
    <subcellularLocation>
        <location evidence="1">Secreted</location>
    </subcellularLocation>
</comment>
<dbReference type="SMART" id="SM00223">
    <property type="entry name" value="APPLE"/>
    <property type="match status" value="1"/>
</dbReference>
<keyword evidence="11" id="KW-0865">Zymogen</keyword>
<dbReference type="GO" id="GO:0007596">
    <property type="term" value="P:blood coagulation"/>
    <property type="evidence" value="ECO:0007669"/>
    <property type="project" value="UniProtKB-KW"/>
</dbReference>
<dbReference type="Gene3D" id="3.50.4.10">
    <property type="entry name" value="Hepatocyte Growth Factor"/>
    <property type="match status" value="1"/>
</dbReference>
<evidence type="ECO:0000256" key="4">
    <source>
        <dbReference type="ARBA" id="ARBA00022670"/>
    </source>
</evidence>
<proteinExistence type="inferred from homology"/>
<evidence type="ECO:0000256" key="3">
    <source>
        <dbReference type="ARBA" id="ARBA00022525"/>
    </source>
</evidence>
<feature type="non-terminal residue" evidence="17">
    <location>
        <position position="1"/>
    </location>
</feature>
<evidence type="ECO:0000256" key="9">
    <source>
        <dbReference type="ARBA" id="ARBA00022825"/>
    </source>
</evidence>
<organism evidence="17 18">
    <name type="scientific">Ophiophagus hannah</name>
    <name type="common">King cobra</name>
    <name type="synonym">Naja hannah</name>
    <dbReference type="NCBI Taxonomy" id="8665"/>
    <lineage>
        <taxon>Eukaryota</taxon>
        <taxon>Metazoa</taxon>
        <taxon>Chordata</taxon>
        <taxon>Craniata</taxon>
        <taxon>Vertebrata</taxon>
        <taxon>Euteleostomi</taxon>
        <taxon>Lepidosauria</taxon>
        <taxon>Squamata</taxon>
        <taxon>Bifurcata</taxon>
        <taxon>Unidentata</taxon>
        <taxon>Episquamata</taxon>
        <taxon>Toxicofera</taxon>
        <taxon>Serpentes</taxon>
        <taxon>Colubroidea</taxon>
        <taxon>Elapidae</taxon>
        <taxon>Elapinae</taxon>
        <taxon>Ophiophagus</taxon>
    </lineage>
</organism>
<dbReference type="GO" id="GO:0005576">
    <property type="term" value="C:extracellular region"/>
    <property type="evidence" value="ECO:0007669"/>
    <property type="project" value="UniProtKB-SubCell"/>
</dbReference>
<dbReference type="PROSITE" id="PS00135">
    <property type="entry name" value="TRYPSIN_SER"/>
    <property type="match status" value="1"/>
</dbReference>
<keyword evidence="18" id="KW-1185">Reference proteome</keyword>
<dbReference type="InterPro" id="IPR009003">
    <property type="entry name" value="Peptidase_S1_PA"/>
</dbReference>
<feature type="domain" description="Apple" evidence="16">
    <location>
        <begin position="33"/>
        <end position="117"/>
    </location>
</feature>
<sequence>MTSRSERPEKITKRENVISGFSLLNCRRAEPACHSQTYPELSFHGTELSVEYVSGHQACQQLCTMTLRCQFFTYVFRKMQCNQQGKCKCFLRMSANGSPDSIEAENEIVSGYSLRLCQTSKSPVCVQKPEKRSRVVGGSNSSVGEWPWQVSLHTMLPVQIHQCGGSIISDQWILTAAHCFEISILKQSEITNETTSFKIQKMIVHPKYEFSEAGYDIALLKLDRPLNFSALQQPVCLPSQEEINMEYTECWVTGWGYTKERGSIEDTLQKVKIPIIPNAECQSQYPDHMISDKMLCAGYSGGGKDACQGDSGGPLSCKFENSWYVVGITSWGEGCARPGQPGVYTNVAKFVGWILEQTLED</sequence>
<dbReference type="OrthoDB" id="9448935at2759"/>
<dbReference type="SUPFAM" id="SSF50494">
    <property type="entry name" value="Trypsin-like serine proteases"/>
    <property type="match status" value="1"/>
</dbReference>
<evidence type="ECO:0000313" key="18">
    <source>
        <dbReference type="Proteomes" id="UP000018936"/>
    </source>
</evidence>
<dbReference type="PROSITE" id="PS50240">
    <property type="entry name" value="TRYPSIN_DOM"/>
    <property type="match status" value="1"/>
</dbReference>